<keyword evidence="1" id="KW-0472">Membrane</keyword>
<keyword evidence="3" id="KW-1185">Reference proteome</keyword>
<evidence type="ECO:0000313" key="2">
    <source>
        <dbReference type="EMBL" id="MFC5062272.1"/>
    </source>
</evidence>
<dbReference type="RefSeq" id="WP_378035626.1">
    <property type="nucleotide sequence ID" value="NZ_JBHSIV010000007.1"/>
</dbReference>
<protein>
    <submittedName>
        <fullName evidence="2">Uncharacterized protein</fullName>
    </submittedName>
</protein>
<dbReference type="EMBL" id="JBHSIV010000007">
    <property type="protein sequence ID" value="MFC5062272.1"/>
    <property type="molecule type" value="Genomic_DNA"/>
</dbReference>
<evidence type="ECO:0000256" key="1">
    <source>
        <dbReference type="SAM" id="Phobius"/>
    </source>
</evidence>
<accession>A0ABV9YKM2</accession>
<evidence type="ECO:0000313" key="3">
    <source>
        <dbReference type="Proteomes" id="UP001595947"/>
    </source>
</evidence>
<feature type="transmembrane region" description="Helical" evidence="1">
    <location>
        <begin position="46"/>
        <end position="79"/>
    </location>
</feature>
<keyword evidence="1" id="KW-0812">Transmembrane</keyword>
<keyword evidence="1" id="KW-1133">Transmembrane helix</keyword>
<name>A0ABV9YKM2_9PSEU</name>
<gene>
    <name evidence="2" type="ORF">ACFPBZ_08655</name>
</gene>
<comment type="caution">
    <text evidence="2">The sequence shown here is derived from an EMBL/GenBank/DDBJ whole genome shotgun (WGS) entry which is preliminary data.</text>
</comment>
<organism evidence="2 3">
    <name type="scientific">Actinomycetospora atypica</name>
    <dbReference type="NCBI Taxonomy" id="1290095"/>
    <lineage>
        <taxon>Bacteria</taxon>
        <taxon>Bacillati</taxon>
        <taxon>Actinomycetota</taxon>
        <taxon>Actinomycetes</taxon>
        <taxon>Pseudonocardiales</taxon>
        <taxon>Pseudonocardiaceae</taxon>
        <taxon>Actinomycetospora</taxon>
    </lineage>
</organism>
<reference evidence="3" key="1">
    <citation type="journal article" date="2019" name="Int. J. Syst. Evol. Microbiol.">
        <title>The Global Catalogue of Microorganisms (GCM) 10K type strain sequencing project: providing services to taxonomists for standard genome sequencing and annotation.</title>
        <authorList>
            <consortium name="The Broad Institute Genomics Platform"/>
            <consortium name="The Broad Institute Genome Sequencing Center for Infectious Disease"/>
            <person name="Wu L."/>
            <person name="Ma J."/>
        </authorList>
    </citation>
    <scope>NUCLEOTIDE SEQUENCE [LARGE SCALE GENOMIC DNA]</scope>
    <source>
        <strain evidence="3">CGMCC 4.7093</strain>
    </source>
</reference>
<proteinExistence type="predicted"/>
<dbReference type="Proteomes" id="UP001595947">
    <property type="component" value="Unassembled WGS sequence"/>
</dbReference>
<sequence length="92" mass="10109">MALPWPQNTPTLPRIALSERSSWASTTVPALVGRARELATSPVTALVVMVLGLTGLFVLPMVGLPFVALVVLPVVVYQLRAEQRHQLRRARR</sequence>